<dbReference type="PANTHER" id="PTHR10696:SF21">
    <property type="entry name" value="TAUD_TFDA-LIKE DOMAIN-CONTAINING PROTEIN"/>
    <property type="match status" value="1"/>
</dbReference>
<dbReference type="AlphaFoldDB" id="A0A8E2DWS1"/>
<protein>
    <submittedName>
        <fullName evidence="3">Clavaminate synthase-like protein</fullName>
    </submittedName>
</protein>
<accession>A0A8E2DWS1</accession>
<organism evidence="3 4">
    <name type="scientific">Lepidopterella palustris CBS 459.81</name>
    <dbReference type="NCBI Taxonomy" id="1314670"/>
    <lineage>
        <taxon>Eukaryota</taxon>
        <taxon>Fungi</taxon>
        <taxon>Dikarya</taxon>
        <taxon>Ascomycota</taxon>
        <taxon>Pezizomycotina</taxon>
        <taxon>Dothideomycetes</taxon>
        <taxon>Pleosporomycetidae</taxon>
        <taxon>Mytilinidiales</taxon>
        <taxon>Argynnaceae</taxon>
        <taxon>Lepidopterella</taxon>
    </lineage>
</organism>
<evidence type="ECO:0000313" key="3">
    <source>
        <dbReference type="EMBL" id="OCK73177.1"/>
    </source>
</evidence>
<dbReference type="Proteomes" id="UP000250266">
    <property type="component" value="Unassembled WGS sequence"/>
</dbReference>
<dbReference type="EMBL" id="KV745913">
    <property type="protein sequence ID" value="OCK73177.1"/>
    <property type="molecule type" value="Genomic_DNA"/>
</dbReference>
<dbReference type="GO" id="GO:0016491">
    <property type="term" value="F:oxidoreductase activity"/>
    <property type="evidence" value="ECO:0007669"/>
    <property type="project" value="UniProtKB-KW"/>
</dbReference>
<keyword evidence="1" id="KW-0560">Oxidoreductase</keyword>
<dbReference type="InterPro" id="IPR042098">
    <property type="entry name" value="TauD-like_sf"/>
</dbReference>
<sequence>MAFKIEPIHYSVGGTSIVLQPFDVPGSRLVDGAVFPLALELTKTSPGPLTPDEAALALRDISERGITTELLNKHGAILIRGVGNPSAKTFSKLVKASEEGRGRKPYEQLGFSGSRTEVDDEVFSASEAPQHVRIGQHNENAIHTRFPSNIHFYCVKAATKGGESPLCHIGELFDRVQAEMPQFVEDLAKKGLLTTDNYQAPGKESKQFPTSWAGTSAFGQDIRPGDDIETMKAKAEKQVKQLTPYFKWLEDDLLQTQEHVPGLRRSPATNRPLWFNSVASRYRFAKDIGAGNPPYVGADGQSYPPSNYRYRDGTQIPIEWLARLVDITDDIVFNFTMSPGDLVLVNNFLVSHGREPWYEGERRILVSMWDTDNPEERIRDY</sequence>
<dbReference type="Pfam" id="PF02668">
    <property type="entry name" value="TauD"/>
    <property type="match status" value="1"/>
</dbReference>
<evidence type="ECO:0000259" key="2">
    <source>
        <dbReference type="Pfam" id="PF02668"/>
    </source>
</evidence>
<dbReference type="PANTHER" id="PTHR10696">
    <property type="entry name" value="GAMMA-BUTYROBETAINE HYDROXYLASE-RELATED"/>
    <property type="match status" value="1"/>
</dbReference>
<keyword evidence="4" id="KW-1185">Reference proteome</keyword>
<dbReference type="InterPro" id="IPR003819">
    <property type="entry name" value="TauD/TfdA-like"/>
</dbReference>
<dbReference type="InterPro" id="IPR050411">
    <property type="entry name" value="AlphaKG_dependent_hydroxylases"/>
</dbReference>
<dbReference type="OrthoDB" id="408743at2759"/>
<dbReference type="SUPFAM" id="SSF51197">
    <property type="entry name" value="Clavaminate synthase-like"/>
    <property type="match status" value="1"/>
</dbReference>
<dbReference type="Gene3D" id="3.60.130.10">
    <property type="entry name" value="Clavaminate synthase-like"/>
    <property type="match status" value="1"/>
</dbReference>
<evidence type="ECO:0000256" key="1">
    <source>
        <dbReference type="ARBA" id="ARBA00023002"/>
    </source>
</evidence>
<feature type="domain" description="TauD/TfdA-like" evidence="2">
    <location>
        <begin position="64"/>
        <end position="369"/>
    </location>
</feature>
<evidence type="ECO:0000313" key="4">
    <source>
        <dbReference type="Proteomes" id="UP000250266"/>
    </source>
</evidence>
<gene>
    <name evidence="3" type="ORF">K432DRAFT_430720</name>
</gene>
<reference evidence="3 4" key="1">
    <citation type="journal article" date="2016" name="Nat. Commun.">
        <title>Ectomycorrhizal ecology is imprinted in the genome of the dominant symbiotic fungus Cenococcum geophilum.</title>
        <authorList>
            <consortium name="DOE Joint Genome Institute"/>
            <person name="Peter M."/>
            <person name="Kohler A."/>
            <person name="Ohm R.A."/>
            <person name="Kuo A."/>
            <person name="Krutzmann J."/>
            <person name="Morin E."/>
            <person name="Arend M."/>
            <person name="Barry K.W."/>
            <person name="Binder M."/>
            <person name="Choi C."/>
            <person name="Clum A."/>
            <person name="Copeland A."/>
            <person name="Grisel N."/>
            <person name="Haridas S."/>
            <person name="Kipfer T."/>
            <person name="LaButti K."/>
            <person name="Lindquist E."/>
            <person name="Lipzen A."/>
            <person name="Maire R."/>
            <person name="Meier B."/>
            <person name="Mihaltcheva S."/>
            <person name="Molinier V."/>
            <person name="Murat C."/>
            <person name="Poggeler S."/>
            <person name="Quandt C.A."/>
            <person name="Sperisen C."/>
            <person name="Tritt A."/>
            <person name="Tisserant E."/>
            <person name="Crous P.W."/>
            <person name="Henrissat B."/>
            <person name="Nehls U."/>
            <person name="Egli S."/>
            <person name="Spatafora J.W."/>
            <person name="Grigoriev I.V."/>
            <person name="Martin F.M."/>
        </authorList>
    </citation>
    <scope>NUCLEOTIDE SEQUENCE [LARGE SCALE GENOMIC DNA]</scope>
    <source>
        <strain evidence="3 4">CBS 459.81</strain>
    </source>
</reference>
<proteinExistence type="predicted"/>
<name>A0A8E2DWS1_9PEZI</name>